<evidence type="ECO:0000313" key="7">
    <source>
        <dbReference type="Proteomes" id="UP000027238"/>
    </source>
</evidence>
<feature type="transmembrane region" description="Helical" evidence="5">
    <location>
        <begin position="31"/>
        <end position="50"/>
    </location>
</feature>
<dbReference type="STRING" id="1173701.A0A066XDY7"/>
<dbReference type="PRINTS" id="PR02001">
    <property type="entry name" value="GCR1CAMPR"/>
</dbReference>
<protein>
    <submittedName>
        <fullName evidence="6">Putative G-protein coupled receptor</fullName>
    </submittedName>
</protein>
<dbReference type="EMBL" id="JMSE01000818">
    <property type="protein sequence ID" value="KDN67403.1"/>
    <property type="molecule type" value="Genomic_DNA"/>
</dbReference>
<dbReference type="HOGENOM" id="CLU_1992492_0_0_1"/>
<evidence type="ECO:0000256" key="5">
    <source>
        <dbReference type="SAM" id="Phobius"/>
    </source>
</evidence>
<comment type="subcellular location">
    <subcellularLocation>
        <location evidence="1">Membrane</location>
        <topology evidence="1">Multi-pass membrane protein</topology>
    </subcellularLocation>
</comment>
<feature type="transmembrane region" description="Helical" evidence="5">
    <location>
        <begin position="59"/>
        <end position="79"/>
    </location>
</feature>
<dbReference type="PANTHER" id="PTHR23112">
    <property type="entry name" value="G PROTEIN-COUPLED RECEPTOR 157-RELATED"/>
    <property type="match status" value="1"/>
</dbReference>
<dbReference type="OrthoDB" id="18453at2759"/>
<organism evidence="6 7">
    <name type="scientific">Colletotrichum sublineola</name>
    <name type="common">Sorghum anthracnose fungus</name>
    <dbReference type="NCBI Taxonomy" id="1173701"/>
    <lineage>
        <taxon>Eukaryota</taxon>
        <taxon>Fungi</taxon>
        <taxon>Dikarya</taxon>
        <taxon>Ascomycota</taxon>
        <taxon>Pezizomycotina</taxon>
        <taxon>Sordariomycetes</taxon>
        <taxon>Hypocreomycetidae</taxon>
        <taxon>Glomerellales</taxon>
        <taxon>Glomerellaceae</taxon>
        <taxon>Colletotrichum</taxon>
        <taxon>Colletotrichum graminicola species complex</taxon>
    </lineage>
</organism>
<dbReference type="Proteomes" id="UP000027238">
    <property type="component" value="Unassembled WGS sequence"/>
</dbReference>
<dbReference type="GO" id="GO:0004930">
    <property type="term" value="F:G protein-coupled receptor activity"/>
    <property type="evidence" value="ECO:0007669"/>
    <property type="project" value="TreeGrafter"/>
</dbReference>
<dbReference type="OMA" id="ACIIGYD"/>
<dbReference type="eggNOG" id="ENOG502QTGV">
    <property type="taxonomic scope" value="Eukaryota"/>
</dbReference>
<keyword evidence="7" id="KW-1185">Reference proteome</keyword>
<dbReference type="AlphaFoldDB" id="A0A066XDY7"/>
<evidence type="ECO:0000313" key="6">
    <source>
        <dbReference type="EMBL" id="KDN67403.1"/>
    </source>
</evidence>
<feature type="transmembrane region" description="Helical" evidence="5">
    <location>
        <begin position="106"/>
        <end position="123"/>
    </location>
</feature>
<accession>A0A066XDY7</accession>
<dbReference type="InterPro" id="IPR022343">
    <property type="entry name" value="GCR1-cAMP_receptor"/>
</dbReference>
<dbReference type="GO" id="GO:0005886">
    <property type="term" value="C:plasma membrane"/>
    <property type="evidence" value="ECO:0007669"/>
    <property type="project" value="TreeGrafter"/>
</dbReference>
<keyword evidence="6" id="KW-0675">Receptor</keyword>
<evidence type="ECO:0000256" key="4">
    <source>
        <dbReference type="ARBA" id="ARBA00023136"/>
    </source>
</evidence>
<dbReference type="GO" id="GO:0007189">
    <property type="term" value="P:adenylate cyclase-activating G protein-coupled receptor signaling pathway"/>
    <property type="evidence" value="ECO:0007669"/>
    <property type="project" value="TreeGrafter"/>
</dbReference>
<evidence type="ECO:0000256" key="3">
    <source>
        <dbReference type="ARBA" id="ARBA00022989"/>
    </source>
</evidence>
<dbReference type="SUPFAM" id="SSF81321">
    <property type="entry name" value="Family A G protein-coupled receptor-like"/>
    <property type="match status" value="1"/>
</dbReference>
<keyword evidence="3 5" id="KW-1133">Transmembrane helix</keyword>
<evidence type="ECO:0000256" key="1">
    <source>
        <dbReference type="ARBA" id="ARBA00004141"/>
    </source>
</evidence>
<comment type="caution">
    <text evidence="6">The sequence shown here is derived from an EMBL/GenBank/DDBJ whole genome shotgun (WGS) entry which is preliminary data.</text>
</comment>
<proteinExistence type="predicted"/>
<reference evidence="7" key="1">
    <citation type="journal article" date="2014" name="Genome Announc.">
        <title>Draft genome sequence of Colletotrichum sublineola, a destructive pathogen of cultivated sorghum.</title>
        <authorList>
            <person name="Baroncelli R."/>
            <person name="Sanz-Martin J.M."/>
            <person name="Rech G.E."/>
            <person name="Sukno S.A."/>
            <person name="Thon M.R."/>
        </authorList>
    </citation>
    <scope>NUCLEOTIDE SEQUENCE [LARGE SCALE GENOMIC DNA]</scope>
    <source>
        <strain evidence="7">TX430BB</strain>
    </source>
</reference>
<keyword evidence="2 5" id="KW-0812">Transmembrane</keyword>
<evidence type="ECO:0000256" key="2">
    <source>
        <dbReference type="ARBA" id="ARBA00022692"/>
    </source>
</evidence>
<gene>
    <name evidence="6" type="ORF">CSUB01_09070</name>
</gene>
<sequence>MYDNSNTVIARKGPYLFAQDNISILVTIEKIGAAFSLLGAVLVFLSYWAFKRMRSLPNLFILLASIANVGASIACIIGYDGIRAGEHLALCQAQGFLIETFIQSDPLWSFAMAINAFLVVFFGDP</sequence>
<dbReference type="Gene3D" id="1.20.1070.10">
    <property type="entry name" value="Rhodopsin 7-helix transmembrane proteins"/>
    <property type="match status" value="1"/>
</dbReference>
<keyword evidence="4 5" id="KW-0472">Membrane</keyword>
<dbReference type="PANTHER" id="PTHR23112:SF0">
    <property type="entry name" value="TRANSMEMBRANE PROTEIN 116"/>
    <property type="match status" value="1"/>
</dbReference>
<name>A0A066XDY7_COLSU</name>